<accession>A0A0K1JE07</accession>
<protein>
    <submittedName>
        <fullName evidence="5">MarR family transcriptional regulator</fullName>
    </submittedName>
</protein>
<dbReference type="PANTHER" id="PTHR38465:SF2">
    <property type="entry name" value="HTH-TYPE TRANSCRIPTIONAL REGULATOR MMPR5"/>
    <property type="match status" value="1"/>
</dbReference>
<evidence type="ECO:0000259" key="4">
    <source>
        <dbReference type="Pfam" id="PF12802"/>
    </source>
</evidence>
<dbReference type="GO" id="GO:0003677">
    <property type="term" value="F:DNA binding"/>
    <property type="evidence" value="ECO:0007669"/>
    <property type="project" value="UniProtKB-KW"/>
</dbReference>
<dbReference type="InterPro" id="IPR036388">
    <property type="entry name" value="WH-like_DNA-bd_sf"/>
</dbReference>
<sequence>MSTTQTTSDRAAARAHFVEAFGDELIRGGLNRMPARVFASIAASDEGRRTAAELGEELQASAAAISGAVRYLEQVDMVRRSRPPGSRRDVFALTNDMWYEALTHRGSVIERWRDIMVDGTDRLGRETPAGERMAMMADFFAFLAEEMPAMLERWREHREQTYGA</sequence>
<keyword evidence="1" id="KW-0805">Transcription regulation</keyword>
<evidence type="ECO:0000256" key="2">
    <source>
        <dbReference type="ARBA" id="ARBA00023125"/>
    </source>
</evidence>
<dbReference type="PATRIC" id="fig|571913.6.peg.428"/>
<keyword evidence="6" id="KW-1185">Reference proteome</keyword>
<keyword evidence="2" id="KW-0238">DNA-binding</keyword>
<dbReference type="Gene3D" id="1.10.10.10">
    <property type="entry name" value="Winged helix-like DNA-binding domain superfamily/Winged helix DNA-binding domain"/>
    <property type="match status" value="1"/>
</dbReference>
<dbReference type="Gene3D" id="1.10.287.160">
    <property type="entry name" value="HR1 repeat"/>
    <property type="match status" value="1"/>
</dbReference>
<dbReference type="PANTHER" id="PTHR38465">
    <property type="entry name" value="HTH-TYPE TRANSCRIPTIONAL REGULATOR MJ1563-RELATED"/>
    <property type="match status" value="1"/>
</dbReference>
<evidence type="ECO:0000313" key="6">
    <source>
        <dbReference type="Proteomes" id="UP000066480"/>
    </source>
</evidence>
<reference evidence="5 6" key="1">
    <citation type="submission" date="2015-03" db="EMBL/GenBank/DDBJ databases">
        <title>Luteipulveratus halotolerans sp. nov., a novel actinobacterium (Dermacoccaceae) from Sarawak, Malaysia.</title>
        <authorList>
            <person name="Juboi H."/>
            <person name="Basik A."/>
            <person name="Shamsul S.S."/>
            <person name="Arnold P."/>
            <person name="Schmitt E.K."/>
            <person name="Sanglier J.-J."/>
            <person name="Yeo T."/>
        </authorList>
    </citation>
    <scope>NUCLEOTIDE SEQUENCE [LARGE SCALE GENOMIC DNA]</scope>
    <source>
        <strain evidence="5 6">MN07-A0370</strain>
    </source>
</reference>
<evidence type="ECO:0000256" key="3">
    <source>
        <dbReference type="ARBA" id="ARBA00023163"/>
    </source>
</evidence>
<organism evidence="5 6">
    <name type="scientific">Luteipulveratus mongoliensis</name>
    <dbReference type="NCBI Taxonomy" id="571913"/>
    <lineage>
        <taxon>Bacteria</taxon>
        <taxon>Bacillati</taxon>
        <taxon>Actinomycetota</taxon>
        <taxon>Actinomycetes</taxon>
        <taxon>Micrococcales</taxon>
        <taxon>Dermacoccaceae</taxon>
        <taxon>Luteipulveratus</taxon>
    </lineage>
</organism>
<dbReference type="Pfam" id="PF12802">
    <property type="entry name" value="MarR_2"/>
    <property type="match status" value="1"/>
</dbReference>
<dbReference type="AlphaFoldDB" id="A0A0K1JE07"/>
<keyword evidence="3" id="KW-0804">Transcription</keyword>
<dbReference type="InterPro" id="IPR036390">
    <property type="entry name" value="WH_DNA-bd_sf"/>
</dbReference>
<name>A0A0K1JE07_9MICO</name>
<feature type="domain" description="HTH marR-type" evidence="4">
    <location>
        <begin position="29"/>
        <end position="88"/>
    </location>
</feature>
<dbReference type="SUPFAM" id="SSF46785">
    <property type="entry name" value="Winged helix' DNA-binding domain"/>
    <property type="match status" value="1"/>
</dbReference>
<dbReference type="RefSeq" id="WP_052589500.1">
    <property type="nucleotide sequence ID" value="NZ_CP011112.1"/>
</dbReference>
<proteinExistence type="predicted"/>
<evidence type="ECO:0000313" key="5">
    <source>
        <dbReference type="EMBL" id="AKU14939.1"/>
    </source>
</evidence>
<dbReference type="InterPro" id="IPR000835">
    <property type="entry name" value="HTH_MarR-typ"/>
</dbReference>
<evidence type="ECO:0000256" key="1">
    <source>
        <dbReference type="ARBA" id="ARBA00023015"/>
    </source>
</evidence>
<dbReference type="OrthoDB" id="67158at2"/>
<gene>
    <name evidence="5" type="ORF">VV02_02090</name>
</gene>
<dbReference type="EMBL" id="CP011112">
    <property type="protein sequence ID" value="AKU14939.1"/>
    <property type="molecule type" value="Genomic_DNA"/>
</dbReference>
<dbReference type="Proteomes" id="UP000066480">
    <property type="component" value="Chromosome"/>
</dbReference>
<dbReference type="InterPro" id="IPR052362">
    <property type="entry name" value="HTH-GbsR_regulator"/>
</dbReference>
<dbReference type="KEGG" id="lmoi:VV02_02090"/>
<dbReference type="STRING" id="571913.VV02_02090"/>
<dbReference type="GO" id="GO:0003700">
    <property type="term" value="F:DNA-binding transcription factor activity"/>
    <property type="evidence" value="ECO:0007669"/>
    <property type="project" value="InterPro"/>
</dbReference>